<reference evidence="1 2" key="1">
    <citation type="submission" date="2021-05" db="EMBL/GenBank/DDBJ databases">
        <title>Bacteria Genome sequencing.</title>
        <authorList>
            <person name="Takabe Y."/>
            <person name="Nakajima Y."/>
            <person name="Suzuki S."/>
            <person name="Shiozaki T."/>
        </authorList>
    </citation>
    <scope>NUCLEOTIDE SEQUENCE [LARGE SCALE GENOMIC DNA]</scope>
    <source>
        <strain evidence="1 2">AI_62</strain>
    </source>
</reference>
<dbReference type="PROSITE" id="PS51257">
    <property type="entry name" value="PROKAR_LIPOPROTEIN"/>
    <property type="match status" value="1"/>
</dbReference>
<evidence type="ECO:0000313" key="1">
    <source>
        <dbReference type="EMBL" id="GIT96657.1"/>
    </source>
</evidence>
<name>A0ABQ4NRF3_9RHOB</name>
<keyword evidence="2" id="KW-1185">Reference proteome</keyword>
<proteinExistence type="predicted"/>
<protein>
    <recommendedName>
        <fullName evidence="3">Secreted protein</fullName>
    </recommendedName>
</protein>
<dbReference type="Proteomes" id="UP000786693">
    <property type="component" value="Unassembled WGS sequence"/>
</dbReference>
<dbReference type="EMBL" id="BPFH01000007">
    <property type="protein sequence ID" value="GIT96657.1"/>
    <property type="molecule type" value="Genomic_DNA"/>
</dbReference>
<accession>A0ABQ4NRF3</accession>
<evidence type="ECO:0000313" key="2">
    <source>
        <dbReference type="Proteomes" id="UP000786693"/>
    </source>
</evidence>
<sequence>MLLTSSKASVCAAAAVVSGVVSSMGCLLEIWDQVAGVRRAWPVDGCCPVFVVAAVDQNGVPAAREAAHSDGLMGVGAG</sequence>
<gene>
    <name evidence="1" type="ORF">JANAI62_32800</name>
</gene>
<comment type="caution">
    <text evidence="1">The sequence shown here is derived from an EMBL/GenBank/DDBJ whole genome shotgun (WGS) entry which is preliminary data.</text>
</comment>
<evidence type="ECO:0008006" key="3">
    <source>
        <dbReference type="Google" id="ProtNLM"/>
    </source>
</evidence>
<organism evidence="1 2">
    <name type="scientific">Jannaschia pagri</name>
    <dbReference type="NCBI Taxonomy" id="2829797"/>
    <lineage>
        <taxon>Bacteria</taxon>
        <taxon>Pseudomonadati</taxon>
        <taxon>Pseudomonadota</taxon>
        <taxon>Alphaproteobacteria</taxon>
        <taxon>Rhodobacterales</taxon>
        <taxon>Roseobacteraceae</taxon>
        <taxon>Jannaschia</taxon>
    </lineage>
</organism>